<dbReference type="NCBIfam" id="TIGR04353">
    <property type="entry name" value="PqqD_rel_X"/>
    <property type="match status" value="1"/>
</dbReference>
<dbReference type="RefSeq" id="WP_179507770.1">
    <property type="nucleotide sequence ID" value="NZ_JACCBY010000001.1"/>
</dbReference>
<organism evidence="1 2">
    <name type="scientific">Sphingomonas melonis</name>
    <dbReference type="NCBI Taxonomy" id="152682"/>
    <lineage>
        <taxon>Bacteria</taxon>
        <taxon>Pseudomonadati</taxon>
        <taxon>Pseudomonadota</taxon>
        <taxon>Alphaproteobacteria</taxon>
        <taxon>Sphingomonadales</taxon>
        <taxon>Sphingomonadaceae</taxon>
        <taxon>Sphingomonas</taxon>
    </lineage>
</organism>
<proteinExistence type="predicted"/>
<reference evidence="1 2" key="1">
    <citation type="submission" date="2020-08" db="EMBL/GenBank/DDBJ databases">
        <title>The Agave Microbiome: Exploring the role of microbial communities in plant adaptations to desert environments.</title>
        <authorList>
            <person name="Partida-Martinez L.P."/>
        </authorList>
    </citation>
    <scope>NUCLEOTIDE SEQUENCE [LARGE SCALE GENOMIC DNA]</scope>
    <source>
        <strain evidence="1 2">AS2.3</strain>
    </source>
</reference>
<evidence type="ECO:0000313" key="2">
    <source>
        <dbReference type="Proteomes" id="UP000517753"/>
    </source>
</evidence>
<dbReference type="InterPro" id="IPR027599">
    <property type="entry name" value="PqqD-rel_X"/>
</dbReference>
<comment type="caution">
    <text evidence="1">The sequence shown here is derived from an EMBL/GenBank/DDBJ whole genome shotgun (WGS) entry which is preliminary data.</text>
</comment>
<dbReference type="EMBL" id="JACCBY010000001">
    <property type="protein sequence ID" value="NYD89298.1"/>
    <property type="molecule type" value="Genomic_DNA"/>
</dbReference>
<accession>A0A7Y9JZZ7</accession>
<protein>
    <submittedName>
        <fullName evidence="1">PqqD family protein of HPr-rel-A system</fullName>
    </submittedName>
</protein>
<sequence length="88" mass="9420">MRYRAPTDAALLTAELDAFTAVFHRPSGITHLLVSPAPEIVALLADAPLDLDTLLVRLGERFDLADADRDALVARLDELVAAGLVEAL</sequence>
<dbReference type="AlphaFoldDB" id="A0A7Y9JZZ7"/>
<keyword evidence="2" id="KW-1185">Reference proteome</keyword>
<name>A0A7Y9JZZ7_9SPHN</name>
<dbReference type="Proteomes" id="UP000517753">
    <property type="component" value="Unassembled WGS sequence"/>
</dbReference>
<evidence type="ECO:0000313" key="1">
    <source>
        <dbReference type="EMBL" id="NYD89298.1"/>
    </source>
</evidence>
<gene>
    <name evidence="1" type="ORF">HD841_001067</name>
</gene>